<dbReference type="InterPro" id="IPR029016">
    <property type="entry name" value="GAF-like_dom_sf"/>
</dbReference>
<dbReference type="AlphaFoldDB" id="A0A1H3GZQ8"/>
<dbReference type="Proteomes" id="UP000199170">
    <property type="component" value="Unassembled WGS sequence"/>
</dbReference>
<organism evidence="6 7">
    <name type="scientific">Halobellus clavatus</name>
    <dbReference type="NCBI Taxonomy" id="660517"/>
    <lineage>
        <taxon>Archaea</taxon>
        <taxon>Methanobacteriati</taxon>
        <taxon>Methanobacteriota</taxon>
        <taxon>Stenosarchaea group</taxon>
        <taxon>Halobacteria</taxon>
        <taxon>Halobacteriales</taxon>
        <taxon>Haloferacaceae</taxon>
        <taxon>Halobellus</taxon>
    </lineage>
</organism>
<name>A0A1H3GZQ8_9EURY</name>
<dbReference type="PROSITE" id="PS51078">
    <property type="entry name" value="ICLR_ED"/>
    <property type="match status" value="1"/>
</dbReference>
<dbReference type="Pfam" id="PF09339">
    <property type="entry name" value="HTH_IclR"/>
    <property type="match status" value="1"/>
</dbReference>
<dbReference type="EMBL" id="FNPB01000006">
    <property type="protein sequence ID" value="SDY08772.1"/>
    <property type="molecule type" value="Genomic_DNA"/>
</dbReference>
<dbReference type="Gene3D" id="1.10.10.10">
    <property type="entry name" value="Winged helix-like DNA-binding domain superfamily/Winged helix DNA-binding domain"/>
    <property type="match status" value="1"/>
</dbReference>
<dbReference type="RefSeq" id="WP_089767183.1">
    <property type="nucleotide sequence ID" value="NZ_FNPB01000006.1"/>
</dbReference>
<reference evidence="7" key="1">
    <citation type="submission" date="2016-10" db="EMBL/GenBank/DDBJ databases">
        <authorList>
            <person name="Varghese N."/>
            <person name="Submissions S."/>
        </authorList>
    </citation>
    <scope>NUCLEOTIDE SEQUENCE [LARGE SCALE GENOMIC DNA]</scope>
    <source>
        <strain evidence="7">CGMCC 1.10118</strain>
    </source>
</reference>
<dbReference type="InterPro" id="IPR005471">
    <property type="entry name" value="Tscrpt_reg_IclR_N"/>
</dbReference>
<evidence type="ECO:0000256" key="3">
    <source>
        <dbReference type="ARBA" id="ARBA00023163"/>
    </source>
</evidence>
<dbReference type="InterPro" id="IPR036388">
    <property type="entry name" value="WH-like_DNA-bd_sf"/>
</dbReference>
<evidence type="ECO:0000259" key="5">
    <source>
        <dbReference type="PROSITE" id="PS51078"/>
    </source>
</evidence>
<dbReference type="PROSITE" id="PS51077">
    <property type="entry name" value="HTH_ICLR"/>
    <property type="match status" value="1"/>
</dbReference>
<gene>
    <name evidence="6" type="ORF">SAMN04487946_10676</name>
</gene>
<evidence type="ECO:0000313" key="7">
    <source>
        <dbReference type="Proteomes" id="UP000199170"/>
    </source>
</evidence>
<accession>A0A1H3GZQ8</accession>
<dbReference type="SMART" id="SM00346">
    <property type="entry name" value="HTH_ICLR"/>
    <property type="match status" value="1"/>
</dbReference>
<keyword evidence="7" id="KW-1185">Reference proteome</keyword>
<dbReference type="Pfam" id="PF01614">
    <property type="entry name" value="IclR_C"/>
    <property type="match status" value="1"/>
</dbReference>
<proteinExistence type="predicted"/>
<feature type="domain" description="IclR-ED" evidence="5">
    <location>
        <begin position="71"/>
        <end position="254"/>
    </location>
</feature>
<evidence type="ECO:0000313" key="6">
    <source>
        <dbReference type="EMBL" id="SDY08772.1"/>
    </source>
</evidence>
<keyword evidence="1" id="KW-0805">Transcription regulation</keyword>
<dbReference type="InterPro" id="IPR014757">
    <property type="entry name" value="Tscrpt_reg_IclR_C"/>
</dbReference>
<dbReference type="GO" id="GO:0045892">
    <property type="term" value="P:negative regulation of DNA-templated transcription"/>
    <property type="evidence" value="ECO:0007669"/>
    <property type="project" value="TreeGrafter"/>
</dbReference>
<keyword evidence="2" id="KW-0238">DNA-binding</keyword>
<evidence type="ECO:0000256" key="2">
    <source>
        <dbReference type="ARBA" id="ARBA00023125"/>
    </source>
</evidence>
<dbReference type="GO" id="GO:0003700">
    <property type="term" value="F:DNA-binding transcription factor activity"/>
    <property type="evidence" value="ECO:0007669"/>
    <property type="project" value="TreeGrafter"/>
</dbReference>
<protein>
    <submittedName>
        <fullName evidence="6">Transcriptional regulator, IclR family</fullName>
    </submittedName>
</protein>
<dbReference type="PANTHER" id="PTHR30136">
    <property type="entry name" value="HELIX-TURN-HELIX TRANSCRIPTIONAL REGULATOR, ICLR FAMILY"/>
    <property type="match status" value="1"/>
</dbReference>
<feature type="domain" description="HTH iclR-type" evidence="4">
    <location>
        <begin position="11"/>
        <end position="70"/>
    </location>
</feature>
<dbReference type="OrthoDB" id="14763at2157"/>
<keyword evidence="3" id="KW-0804">Transcription</keyword>
<dbReference type="InterPro" id="IPR011991">
    <property type="entry name" value="ArsR-like_HTH"/>
</dbReference>
<dbReference type="GO" id="GO:0003677">
    <property type="term" value="F:DNA binding"/>
    <property type="evidence" value="ECO:0007669"/>
    <property type="project" value="UniProtKB-KW"/>
</dbReference>
<dbReference type="SUPFAM" id="SSF46785">
    <property type="entry name" value="Winged helix' DNA-binding domain"/>
    <property type="match status" value="1"/>
</dbReference>
<dbReference type="CDD" id="cd00090">
    <property type="entry name" value="HTH_ARSR"/>
    <property type="match status" value="1"/>
</dbReference>
<evidence type="ECO:0000256" key="1">
    <source>
        <dbReference type="ARBA" id="ARBA00023015"/>
    </source>
</evidence>
<evidence type="ECO:0000259" key="4">
    <source>
        <dbReference type="PROSITE" id="PS51077"/>
    </source>
</evidence>
<sequence length="255" mass="28267">MGRDATAGRGIKSDEKLFDIVELLRDRNGAGVTEIADSLGVAKSTAHGHLTTLRDRGFVVKRDNRYHLGLKFFEYGQYVRGELDIFQSGMVVVDRLERETDEMVWLITYQNGKAMYVYGRAGDNDINVNALLGTRAYMHCNSGGKAILANLSDGRVDEIIDQHGLPGKTDNTITDRDHLDEELARIREQGYALNLSEDIEGIQAIGVPLTVDDQIQGALSVAGPAHRMSKERCEGEILDRLRAATDEIDLTLAYQ</sequence>
<dbReference type="Gene3D" id="3.30.450.40">
    <property type="match status" value="1"/>
</dbReference>
<dbReference type="InterPro" id="IPR036390">
    <property type="entry name" value="WH_DNA-bd_sf"/>
</dbReference>
<dbReference type="SUPFAM" id="SSF55781">
    <property type="entry name" value="GAF domain-like"/>
    <property type="match status" value="1"/>
</dbReference>
<dbReference type="InterPro" id="IPR050707">
    <property type="entry name" value="HTH_MetabolicPath_Reg"/>
</dbReference>
<dbReference type="PANTHER" id="PTHR30136:SF35">
    <property type="entry name" value="HTH-TYPE TRANSCRIPTIONAL REGULATOR RV1719"/>
    <property type="match status" value="1"/>
</dbReference>